<dbReference type="PANTHER" id="PTHR31917:SF147">
    <property type="entry name" value="AGENET DOMAIN-CONTAINING PROTEIN"/>
    <property type="match status" value="1"/>
</dbReference>
<dbReference type="CDD" id="cd20405">
    <property type="entry name" value="Tudor_Agenet_AtDUF_rpt1_3"/>
    <property type="match status" value="1"/>
</dbReference>
<proteinExistence type="predicted"/>
<dbReference type="Proteomes" id="UP001457282">
    <property type="component" value="Unassembled WGS sequence"/>
</dbReference>
<evidence type="ECO:0000313" key="2">
    <source>
        <dbReference type="EMBL" id="KAK9920015.1"/>
    </source>
</evidence>
<accession>A0AAW1W530</accession>
<dbReference type="Pfam" id="PF05641">
    <property type="entry name" value="Agenet"/>
    <property type="match status" value="2"/>
</dbReference>
<dbReference type="EMBL" id="JBEDUW010000006">
    <property type="protein sequence ID" value="KAK9920015.1"/>
    <property type="molecule type" value="Genomic_DNA"/>
</dbReference>
<dbReference type="AlphaFoldDB" id="A0AAW1W530"/>
<sequence>MPRKPRKAKAFNFSKCLTPGLIPMPEMPPPSSPPQGPLGELIEEVGELFILILCGVFAALFMSSDSSLQNDPIVTNDIFTKGALVEVSSDEEGFHGSWFAATVVESVGKHKFLIEYKSLRTEDDAAFLREEVDNLHIRPQPPENVGDRFKQLDEVDALYNDGWWIGVISKVLGGSRYIVYFKETCEELEYQHSELRLHQDWIDGKWFIPSRV</sequence>
<gene>
    <name evidence="2" type="ORF">M0R45_028582</name>
</gene>
<organism evidence="2 3">
    <name type="scientific">Rubus argutus</name>
    <name type="common">Southern blackberry</name>
    <dbReference type="NCBI Taxonomy" id="59490"/>
    <lineage>
        <taxon>Eukaryota</taxon>
        <taxon>Viridiplantae</taxon>
        <taxon>Streptophyta</taxon>
        <taxon>Embryophyta</taxon>
        <taxon>Tracheophyta</taxon>
        <taxon>Spermatophyta</taxon>
        <taxon>Magnoliopsida</taxon>
        <taxon>eudicotyledons</taxon>
        <taxon>Gunneridae</taxon>
        <taxon>Pentapetalae</taxon>
        <taxon>rosids</taxon>
        <taxon>fabids</taxon>
        <taxon>Rosales</taxon>
        <taxon>Rosaceae</taxon>
        <taxon>Rosoideae</taxon>
        <taxon>Rosoideae incertae sedis</taxon>
        <taxon>Rubus</taxon>
    </lineage>
</organism>
<dbReference type="CDD" id="cd20406">
    <property type="entry name" value="Tudor_Agenet_AtDUF_rpt2_4"/>
    <property type="match status" value="1"/>
</dbReference>
<evidence type="ECO:0000313" key="3">
    <source>
        <dbReference type="Proteomes" id="UP001457282"/>
    </source>
</evidence>
<feature type="domain" description="Agenet" evidence="1">
    <location>
        <begin position="147"/>
        <end position="203"/>
    </location>
</feature>
<dbReference type="Gene3D" id="2.30.30.140">
    <property type="match status" value="1"/>
</dbReference>
<protein>
    <recommendedName>
        <fullName evidence="1">Agenet domain-containing protein</fullName>
    </recommendedName>
</protein>
<dbReference type="PANTHER" id="PTHR31917">
    <property type="entry name" value="AGENET DOMAIN-CONTAINING PROTEIN-RELATED"/>
    <property type="match status" value="1"/>
</dbReference>
<comment type="caution">
    <text evidence="2">The sequence shown here is derived from an EMBL/GenBank/DDBJ whole genome shotgun (WGS) entry which is preliminary data.</text>
</comment>
<dbReference type="InterPro" id="IPR008395">
    <property type="entry name" value="Agenet-like_dom"/>
</dbReference>
<feature type="domain" description="Agenet" evidence="1">
    <location>
        <begin position="77"/>
        <end position="145"/>
    </location>
</feature>
<keyword evidence="3" id="KW-1185">Reference proteome</keyword>
<dbReference type="InterPro" id="IPR014002">
    <property type="entry name" value="Agenet_dom_plant"/>
</dbReference>
<dbReference type="SMART" id="SM00743">
    <property type="entry name" value="Agenet"/>
    <property type="match status" value="2"/>
</dbReference>
<reference evidence="2 3" key="1">
    <citation type="journal article" date="2023" name="G3 (Bethesda)">
        <title>A chromosome-length genome assembly and annotation of blackberry (Rubus argutus, cv. 'Hillquist').</title>
        <authorList>
            <person name="Bruna T."/>
            <person name="Aryal R."/>
            <person name="Dudchenko O."/>
            <person name="Sargent D.J."/>
            <person name="Mead D."/>
            <person name="Buti M."/>
            <person name="Cavallini A."/>
            <person name="Hytonen T."/>
            <person name="Andres J."/>
            <person name="Pham M."/>
            <person name="Weisz D."/>
            <person name="Mascagni F."/>
            <person name="Usai G."/>
            <person name="Natali L."/>
            <person name="Bassil N."/>
            <person name="Fernandez G.E."/>
            <person name="Lomsadze A."/>
            <person name="Armour M."/>
            <person name="Olukolu B."/>
            <person name="Poorten T."/>
            <person name="Britton C."/>
            <person name="Davik J."/>
            <person name="Ashrafi H."/>
            <person name="Aiden E.L."/>
            <person name="Borodovsky M."/>
            <person name="Worthington M."/>
        </authorList>
    </citation>
    <scope>NUCLEOTIDE SEQUENCE [LARGE SCALE GENOMIC DNA]</scope>
    <source>
        <strain evidence="2">PI 553951</strain>
    </source>
</reference>
<name>A0AAW1W530_RUBAR</name>
<evidence type="ECO:0000259" key="1">
    <source>
        <dbReference type="SMART" id="SM00743"/>
    </source>
</evidence>